<dbReference type="PROSITE" id="PS00022">
    <property type="entry name" value="EGF_1"/>
    <property type="match status" value="1"/>
</dbReference>
<dbReference type="SUPFAM" id="SSF56496">
    <property type="entry name" value="Fibrinogen C-terminal domain-like"/>
    <property type="match status" value="1"/>
</dbReference>
<dbReference type="Pfam" id="PF00078">
    <property type="entry name" value="RVT_1"/>
    <property type="match status" value="1"/>
</dbReference>
<dbReference type="InterPro" id="IPR002049">
    <property type="entry name" value="LE_dom"/>
</dbReference>
<feature type="chain" id="PRO_5032793284" evidence="2">
    <location>
        <begin position="21"/>
        <end position="1165"/>
    </location>
</feature>
<dbReference type="EMBL" id="UYJE01000402">
    <property type="protein sequence ID" value="VDH92991.1"/>
    <property type="molecule type" value="Genomic_DNA"/>
</dbReference>
<keyword evidence="1" id="KW-1015">Disulfide bond</keyword>
<dbReference type="PROSITE" id="PS50878">
    <property type="entry name" value="RT_POL"/>
    <property type="match status" value="1"/>
</dbReference>
<dbReference type="InterPro" id="IPR000884">
    <property type="entry name" value="TSP1_rpt"/>
</dbReference>
<dbReference type="SMART" id="SM00180">
    <property type="entry name" value="EGF_Lam"/>
    <property type="match status" value="2"/>
</dbReference>
<dbReference type="SUPFAM" id="SSF82895">
    <property type="entry name" value="TSP-1 type 1 repeat"/>
    <property type="match status" value="1"/>
</dbReference>
<dbReference type="PROSITE" id="PS50026">
    <property type="entry name" value="EGF_3"/>
    <property type="match status" value="1"/>
</dbReference>
<dbReference type="Pfam" id="PF00090">
    <property type="entry name" value="TSP_1"/>
    <property type="match status" value="1"/>
</dbReference>
<keyword evidence="2" id="KW-0732">Signal</keyword>
<dbReference type="PRINTS" id="PR00011">
    <property type="entry name" value="EGFLAMININ"/>
</dbReference>
<dbReference type="SUPFAM" id="SSF56672">
    <property type="entry name" value="DNA/RNA polymerases"/>
    <property type="match status" value="1"/>
</dbReference>
<dbReference type="CDD" id="cd01650">
    <property type="entry name" value="RT_nLTR_like"/>
    <property type="match status" value="1"/>
</dbReference>
<dbReference type="PROSITE" id="PS50092">
    <property type="entry name" value="TSP1"/>
    <property type="match status" value="1"/>
</dbReference>
<dbReference type="InterPro" id="IPR043128">
    <property type="entry name" value="Rev_trsase/Diguanyl_cyclase"/>
</dbReference>
<evidence type="ECO:0000259" key="4">
    <source>
        <dbReference type="PROSITE" id="PS50878"/>
    </source>
</evidence>
<dbReference type="Pfam" id="PF00053">
    <property type="entry name" value="EGF_laminin"/>
    <property type="match status" value="2"/>
</dbReference>
<accession>A0A8B6BP29</accession>
<reference evidence="6" key="1">
    <citation type="submission" date="2018-11" db="EMBL/GenBank/DDBJ databases">
        <authorList>
            <person name="Alioto T."/>
            <person name="Alioto T."/>
        </authorList>
    </citation>
    <scope>NUCLEOTIDE SEQUENCE</scope>
</reference>
<feature type="signal peptide" evidence="2">
    <location>
        <begin position="1"/>
        <end position="20"/>
    </location>
</feature>
<evidence type="ECO:0000313" key="6">
    <source>
        <dbReference type="EMBL" id="VDH92991.1"/>
    </source>
</evidence>
<name>A0A8B6BP29_MYTGA</name>
<dbReference type="SMART" id="SM00209">
    <property type="entry name" value="TSP1"/>
    <property type="match status" value="1"/>
</dbReference>
<organism evidence="6 7">
    <name type="scientific">Mytilus galloprovincialis</name>
    <name type="common">Mediterranean mussel</name>
    <dbReference type="NCBI Taxonomy" id="29158"/>
    <lineage>
        <taxon>Eukaryota</taxon>
        <taxon>Metazoa</taxon>
        <taxon>Spiralia</taxon>
        <taxon>Lophotrochozoa</taxon>
        <taxon>Mollusca</taxon>
        <taxon>Bivalvia</taxon>
        <taxon>Autobranchia</taxon>
        <taxon>Pteriomorphia</taxon>
        <taxon>Mytilida</taxon>
        <taxon>Mytiloidea</taxon>
        <taxon>Mytilidae</taxon>
        <taxon>Mytilinae</taxon>
        <taxon>Mytilus</taxon>
    </lineage>
</organism>
<dbReference type="NCBIfam" id="NF040941">
    <property type="entry name" value="GGGWT_bact"/>
    <property type="match status" value="1"/>
</dbReference>
<protein>
    <submittedName>
        <fullName evidence="6">Uncharacterized protein</fullName>
    </submittedName>
</protein>
<dbReference type="Gene3D" id="2.20.100.10">
    <property type="entry name" value="Thrombospondin type-1 (TSP1) repeat"/>
    <property type="match status" value="1"/>
</dbReference>
<dbReference type="InterPro" id="IPR036056">
    <property type="entry name" value="Fibrinogen-like_C"/>
</dbReference>
<feature type="domain" description="EGF-like" evidence="3">
    <location>
        <begin position="261"/>
        <end position="297"/>
    </location>
</feature>
<dbReference type="PROSITE" id="PS51406">
    <property type="entry name" value="FIBRINOGEN_C_2"/>
    <property type="match status" value="1"/>
</dbReference>
<evidence type="ECO:0000256" key="1">
    <source>
        <dbReference type="PROSITE-ProRule" id="PRU00076"/>
    </source>
</evidence>
<dbReference type="Gene3D" id="2.170.300.10">
    <property type="entry name" value="Tie2 ligand-binding domain superfamily"/>
    <property type="match status" value="1"/>
</dbReference>
<comment type="caution">
    <text evidence="1">Lacks conserved residue(s) required for the propagation of feature annotation.</text>
</comment>
<dbReference type="SMART" id="SM00186">
    <property type="entry name" value="FBG"/>
    <property type="match status" value="1"/>
</dbReference>
<dbReference type="OrthoDB" id="5984158at2759"/>
<dbReference type="Gene3D" id="3.30.70.270">
    <property type="match status" value="1"/>
</dbReference>
<evidence type="ECO:0000256" key="2">
    <source>
        <dbReference type="SAM" id="SignalP"/>
    </source>
</evidence>
<feature type="domain" description="Fibrinogen C-terminal" evidence="5">
    <location>
        <begin position="700"/>
        <end position="784"/>
    </location>
</feature>
<dbReference type="PANTHER" id="PTHR47027">
    <property type="entry name" value="REVERSE TRANSCRIPTASE DOMAIN-CONTAINING PROTEIN"/>
    <property type="match status" value="1"/>
</dbReference>
<sequence>MQLFVILCYLLVLLDNCIYGDQIALREQWKTGIKDGLMNGKHIVDLFSTDPTSKVFNQIHLLTNFIGTVDSLASFIRDFNTKTELDTFKKLKQIFTDINKKLEQTSDRRFGREFRDIYFELRNIDFSFVILNRFLEKLEEFECTNKAECDVGLPLIIKLFKNDFDIEEYFSHILKTTLNGTRFSKDSLVQQVKKTSGCDEKTIFNFGKHMLLKLFKAEQIMIVYGKLAKKDFDSTIQIHQWTNDVYELRRSLLRVVKECSSRDVCKSKCQNSKCIRLSEEKRDMCMCPNYYDGDNCQVRNQIVLVKDLVSVMSTLNEVPKLSNILDLKLATNYMVSSMNCLSLAYETVQNVNTKAIDTHLLTATDLGSFYGIFLKMKYLILQASKVIQCGASNINENEKQKLLQIAYHLPIVLFEMDSFFNYRRVYDIFQPDSLLVTVINLHKDEACSADFKRKIDNLWRQFHLAQFNGFSVLLQVRNVLYKQSTPLVRLFEQRVKQQINFAIESTCSASITHSSNVHCDELHLVKSMKLENKCIEGYARDGTQYITCKNITSVCKPCKCNATGSLSTICNSQTGQCRCKEHFIGHHCEKEERQDCKWSNWASWSLCSKACGIDGKQERSRYIELPQKGHGKQCQGDKVDNKTCFKRCCNGTFQCKDSLKCWMETKCQSCNCDHKGSISGKCHHINGACSCKPNYHGKRCQQELKPKDCSGLNKKVHKSGVYKIFPDRGPGFKVYCDMETDGGHWTRECRLQVFQRRMNGKTDFYRGWKEYENGFGDLKAEYWLDILNTRLSSWLEENNILADEQNGFRKDRGCIEHLYSLTSIITNRKIEKLSTFACFIDAKKAFDSVNREMMWFKLMSIGINGKFLKGLQSLYVDVRYAVKVNGHMTDMFGVNMGVKQGCKISPSLFSVYVNDLVDEINNLNLGIPINESCILSVLLYADDIVLLAPDEESLQMMLNVVNNWCSKWRLSLNFEKTKIIHFRCPATPRSNFNFLFGDTTIDYCSKYRYLGLWLDEHLNWKFTVREIRKSASRALSALYTKFISCGGMDYDIFTKLYESLVQPVLLYGASIWGISEHKQLETVQNKACRYYLGAFKNSSNLAIRGDMGWSTVKTKQNIEVLRLYFKVANLDGNRLVKKIHESSKSKQRSWNSRVLKFIKKMTLVL</sequence>
<feature type="domain" description="Reverse transcriptase" evidence="4">
    <location>
        <begin position="706"/>
        <end position="1014"/>
    </location>
</feature>
<evidence type="ECO:0000259" key="3">
    <source>
        <dbReference type="PROSITE" id="PS50026"/>
    </source>
</evidence>
<dbReference type="InterPro" id="IPR002181">
    <property type="entry name" value="Fibrinogen_a/b/g_C_dom"/>
</dbReference>
<dbReference type="CDD" id="cd00055">
    <property type="entry name" value="EGF_Lam"/>
    <property type="match status" value="2"/>
</dbReference>
<dbReference type="InterPro" id="IPR036383">
    <property type="entry name" value="TSP1_rpt_sf"/>
</dbReference>
<keyword evidence="7" id="KW-1185">Reference proteome</keyword>
<evidence type="ECO:0000259" key="5">
    <source>
        <dbReference type="PROSITE" id="PS51406"/>
    </source>
</evidence>
<feature type="disulfide bond" evidence="1">
    <location>
        <begin position="287"/>
        <end position="296"/>
    </location>
</feature>
<proteinExistence type="predicted"/>
<keyword evidence="1" id="KW-0245">EGF-like domain</keyword>
<dbReference type="Gene3D" id="3.90.215.10">
    <property type="entry name" value="Gamma Fibrinogen, chain A, domain 1"/>
    <property type="match status" value="1"/>
</dbReference>
<dbReference type="Proteomes" id="UP000596742">
    <property type="component" value="Unassembled WGS sequence"/>
</dbReference>
<dbReference type="PANTHER" id="PTHR47027:SF26">
    <property type="entry name" value="REVERSE TRANSCRIPTASE DOMAIN-CONTAINING PROTEIN"/>
    <property type="match status" value="1"/>
</dbReference>
<dbReference type="InterPro" id="IPR000477">
    <property type="entry name" value="RT_dom"/>
</dbReference>
<dbReference type="Gene3D" id="2.10.25.10">
    <property type="entry name" value="Laminin"/>
    <property type="match status" value="1"/>
</dbReference>
<dbReference type="SUPFAM" id="SSF57196">
    <property type="entry name" value="EGF/Laminin"/>
    <property type="match status" value="1"/>
</dbReference>
<dbReference type="InterPro" id="IPR014716">
    <property type="entry name" value="Fibrinogen_a/b/g_C_1"/>
</dbReference>
<evidence type="ECO:0000313" key="7">
    <source>
        <dbReference type="Proteomes" id="UP000596742"/>
    </source>
</evidence>
<dbReference type="AlphaFoldDB" id="A0A8B6BP29"/>
<dbReference type="InterPro" id="IPR043502">
    <property type="entry name" value="DNA/RNA_pol_sf"/>
</dbReference>
<dbReference type="InterPro" id="IPR000742">
    <property type="entry name" value="EGF"/>
</dbReference>
<comment type="caution">
    <text evidence="6">The sequence shown here is derived from an EMBL/GenBank/DDBJ whole genome shotgun (WGS) entry which is preliminary data.</text>
</comment>
<gene>
    <name evidence="6" type="ORF">MGAL_10B015962</name>
</gene>